<evidence type="ECO:0000256" key="3">
    <source>
        <dbReference type="ARBA" id="ARBA00023002"/>
    </source>
</evidence>
<proteinExistence type="inferred from homology"/>
<dbReference type="InterPro" id="IPR015955">
    <property type="entry name" value="Lactate_DH/Glyco_Ohase_4_C"/>
</dbReference>
<dbReference type="SUPFAM" id="SSF56327">
    <property type="entry name" value="LDH C-terminal domain-like"/>
    <property type="match status" value="1"/>
</dbReference>
<dbReference type="GO" id="GO:0030060">
    <property type="term" value="F:L-malate dehydrogenase (NAD+) activity"/>
    <property type="evidence" value="ECO:0000318"/>
    <property type="project" value="GO_Central"/>
</dbReference>
<dbReference type="AlphaFoldDB" id="A0A6I8PWZ6"/>
<organism evidence="7">
    <name type="scientific">Xenopus tropicalis</name>
    <name type="common">Western clawed frog</name>
    <name type="synonym">Silurana tropicalis</name>
    <dbReference type="NCBI Taxonomy" id="8364"/>
    <lineage>
        <taxon>Eukaryota</taxon>
        <taxon>Metazoa</taxon>
        <taxon>Chordata</taxon>
        <taxon>Craniata</taxon>
        <taxon>Vertebrata</taxon>
        <taxon>Euteleostomi</taxon>
        <taxon>Amphibia</taxon>
        <taxon>Batrachia</taxon>
        <taxon>Anura</taxon>
        <taxon>Pipoidea</taxon>
        <taxon>Pipidae</taxon>
        <taxon>Xenopodinae</taxon>
        <taxon>Xenopus</taxon>
        <taxon>Silurana</taxon>
    </lineage>
</organism>
<dbReference type="Gene3D" id="3.90.110.10">
    <property type="entry name" value="Lactate dehydrogenase/glycoside hydrolase, family 4, C-terminal"/>
    <property type="match status" value="1"/>
</dbReference>
<name>A0A6I8PWZ6_XENTR</name>
<dbReference type="GO" id="GO:0006107">
    <property type="term" value="P:oxaloacetate metabolic process"/>
    <property type="evidence" value="ECO:0000318"/>
    <property type="project" value="GO_Central"/>
</dbReference>
<dbReference type="Xenbase" id="XB-GENE-954834">
    <property type="gene designation" value="mdh1b"/>
</dbReference>
<keyword evidence="8" id="KW-1185">Reference proteome</keyword>
<evidence type="ECO:0000256" key="5">
    <source>
        <dbReference type="ARBA" id="ARBA00039310"/>
    </source>
</evidence>
<dbReference type="InterPro" id="IPR036291">
    <property type="entry name" value="NAD(P)-bd_dom_sf"/>
</dbReference>
<keyword evidence="2" id="KW-0816">Tricarboxylic acid cycle</keyword>
<dbReference type="AGR" id="Xenbase:XB-GENE-954834"/>
<evidence type="ECO:0000256" key="4">
    <source>
        <dbReference type="ARBA" id="ARBA00023027"/>
    </source>
</evidence>
<keyword evidence="3" id="KW-0560">Oxidoreductase</keyword>
<dbReference type="SUPFAM" id="SSF51735">
    <property type="entry name" value="NAD(P)-binding Rossmann-fold domains"/>
    <property type="match status" value="1"/>
</dbReference>
<dbReference type="PANTHER" id="PTHR23382">
    <property type="entry name" value="MALATE DEHYDROGENASE"/>
    <property type="match status" value="1"/>
</dbReference>
<dbReference type="RefSeq" id="XP_002937171.4">
    <property type="nucleotide sequence ID" value="XM_002937125.5"/>
</dbReference>
<sequence length="574" mass="64937">MTTRVSVSCSTAMAKFVLAGKADCPYYAKAEILAEYLQKNLPSFRVHKITQHPEDWEEWLQKICMQNGWSHNHSPIIWRELLDRGGKGLLLGGFNDFFEHAQEYYNITTDMMSSLMKDIALENLRTHMEIKKEQEEICCLFNPLHVWITSATTPTCYNLISLLASGEVFGMRKEIWLHLLETSHCNGTLRALVMEAEDLAFPLLRKITVHKMADDAFLQADFVIVLDDVYVTNDQSPEICIKQIAERCLQYGALIDQNSDKEVKVVVAGSTYVNLKAQMILSNAPSVKPHNVVALATQLEYEARAQIAKKLNINSAVVKDVILWGNISGTNFLDLQHAKIYQYDSAVWGPQGFWRPLKKIIFDRKWLKNEFLKEWRSRQQNRLGMSAAHSIAMVLSWWQQESNTGDIVSLGIISEGQFELPKGIVYSMPVQFINGEWQVYTKATALDETKETLFQAARELIKEKNIALGIQKELDILEEEYKEATVENTAALPTALNSKERLDSIATTANSGHKELIPSSPSREESVLRMEHTQDNCNQGEVAVVSNIESAIHDVENIPEVSPMPQHPENGLAV</sequence>
<evidence type="ECO:0000313" key="10">
    <source>
        <dbReference type="Xenbase" id="XB-GENE-954834"/>
    </source>
</evidence>
<evidence type="ECO:0000313" key="8">
    <source>
        <dbReference type="Proteomes" id="UP000008143"/>
    </source>
</evidence>
<evidence type="ECO:0000259" key="6">
    <source>
        <dbReference type="Pfam" id="PF02866"/>
    </source>
</evidence>
<dbReference type="GO" id="GO:0006108">
    <property type="term" value="P:malate metabolic process"/>
    <property type="evidence" value="ECO:0000318"/>
    <property type="project" value="GO_Central"/>
</dbReference>
<dbReference type="Proteomes" id="UP000008143">
    <property type="component" value="Chromosome 9"/>
</dbReference>
<dbReference type="Bgee" id="ENSXETG00000034073">
    <property type="expression patterns" value="Expressed in testis and 8 other cell types or tissues"/>
</dbReference>
<dbReference type="KEGG" id="xtr:100490547"/>
<gene>
    <name evidence="7 9 10" type="primary">mdh1b</name>
</gene>
<dbReference type="FunFam" id="3.40.50.720:FF:000144">
    <property type="entry name" value="Malate dehydrogenase [NADP]"/>
    <property type="match status" value="1"/>
</dbReference>
<reference evidence="7" key="2">
    <citation type="submission" date="2020-05" db="UniProtKB">
        <authorList>
            <consortium name="Ensembl"/>
        </authorList>
    </citation>
    <scope>IDENTIFICATION</scope>
</reference>
<reference evidence="7" key="1">
    <citation type="journal article" date="2010" name="Science">
        <title>The genome of the Western clawed frog Xenopus tropicalis.</title>
        <authorList>
            <person name="Hellsten U."/>
            <person name="Harland R.M."/>
            <person name="Gilchrist M.J."/>
            <person name="Hendrix D."/>
            <person name="Jurka J."/>
            <person name="Kapitonov V."/>
            <person name="Ovcharenko I."/>
            <person name="Putnam N.H."/>
            <person name="Shu S."/>
            <person name="Taher L."/>
            <person name="Blitz I.L."/>
            <person name="Blumberg B."/>
            <person name="Dichmann D.S."/>
            <person name="Dubchak I."/>
            <person name="Amaya E."/>
            <person name="Detter J.C."/>
            <person name="Fletcher R."/>
            <person name="Gerhard D.S."/>
            <person name="Goodstein D."/>
            <person name="Graves T."/>
            <person name="Grigoriev I.V."/>
            <person name="Grimwood J."/>
            <person name="Kawashima T."/>
            <person name="Lindquist E."/>
            <person name="Lucas S.M."/>
            <person name="Mead P.E."/>
            <person name="Mitros T."/>
            <person name="Ogino H."/>
            <person name="Ohta Y."/>
            <person name="Poliakov A.V."/>
            <person name="Pollet N."/>
            <person name="Robert J."/>
            <person name="Salamov A."/>
            <person name="Sater A.K."/>
            <person name="Schmutz J."/>
            <person name="Terry A."/>
            <person name="Vize P.D."/>
            <person name="Warren W.C."/>
            <person name="Wells D."/>
            <person name="Wills A."/>
            <person name="Wilson R.K."/>
            <person name="Zimmerman L.B."/>
            <person name="Zorn A.M."/>
            <person name="Grainger R."/>
            <person name="Grammer T."/>
            <person name="Khokha M.K."/>
            <person name="Richardson P.M."/>
            <person name="Rokhsar D.S."/>
        </authorList>
    </citation>
    <scope>NUCLEOTIDE SEQUENCE [LARGE SCALE GENOMIC DNA]</scope>
    <source>
        <strain evidence="7">Nigerian</strain>
    </source>
</reference>
<evidence type="ECO:0000256" key="2">
    <source>
        <dbReference type="ARBA" id="ARBA00022532"/>
    </source>
</evidence>
<dbReference type="GeneTree" id="ENSGT00530000063410"/>
<dbReference type="FunFam" id="3.90.110.10:FF:000006">
    <property type="entry name" value="putative malate dehydrogenase 1B"/>
    <property type="match status" value="1"/>
</dbReference>
<evidence type="ECO:0000256" key="1">
    <source>
        <dbReference type="ARBA" id="ARBA00009613"/>
    </source>
</evidence>
<dbReference type="InterPro" id="IPR010945">
    <property type="entry name" value="Malate_DH_type2"/>
</dbReference>
<dbReference type="GO" id="GO:0006099">
    <property type="term" value="P:tricarboxylic acid cycle"/>
    <property type="evidence" value="ECO:0000318"/>
    <property type="project" value="GO_Central"/>
</dbReference>
<dbReference type="OrthoDB" id="1510206at2759"/>
<keyword evidence="4" id="KW-0520">NAD</keyword>
<accession>A0A6I8PWZ6</accession>
<reference evidence="9" key="3">
    <citation type="submission" date="2025-04" db="UniProtKB">
        <authorList>
            <consortium name="RefSeq"/>
        </authorList>
    </citation>
    <scope>IDENTIFICATION</scope>
    <source>
        <strain evidence="9">Nigerian</strain>
        <tissue evidence="9">Liver and blood</tissue>
    </source>
</reference>
<dbReference type="CTD" id="130752"/>
<dbReference type="Ensembl" id="ENSXETT00000060461">
    <property type="protein sequence ID" value="ENSXETP00000060305"/>
    <property type="gene ID" value="ENSXETG00000034073"/>
</dbReference>
<dbReference type="GeneID" id="100490547"/>
<dbReference type="Gene3D" id="3.40.50.720">
    <property type="entry name" value="NAD(P)-binding Rossmann-like Domain"/>
    <property type="match status" value="1"/>
</dbReference>
<evidence type="ECO:0000313" key="7">
    <source>
        <dbReference type="Ensembl" id="ENSXETP00000060305"/>
    </source>
</evidence>
<evidence type="ECO:0000313" key="9">
    <source>
        <dbReference type="RefSeq" id="XP_002937171.4"/>
    </source>
</evidence>
<dbReference type="InterPro" id="IPR022383">
    <property type="entry name" value="Lactate/malate_DH_C"/>
</dbReference>
<dbReference type="OMA" id="QHPDVWE"/>
<protein>
    <recommendedName>
        <fullName evidence="5">Putative malate dehydrogenase 1B</fullName>
    </recommendedName>
</protein>
<dbReference type="Pfam" id="PF02866">
    <property type="entry name" value="Ldh_1_C"/>
    <property type="match status" value="1"/>
</dbReference>
<feature type="domain" description="Lactate/malate dehydrogenase C-terminal" evidence="6">
    <location>
        <begin position="303"/>
        <end position="465"/>
    </location>
</feature>
<comment type="similarity">
    <text evidence="1">Belongs to the LDH/MDH superfamily. MDH type 2 family.</text>
</comment>